<evidence type="ECO:0000313" key="5">
    <source>
        <dbReference type="EMBL" id="MEX6430855.1"/>
    </source>
</evidence>
<dbReference type="SUPFAM" id="SSF54862">
    <property type="entry name" value="4Fe-4S ferredoxins"/>
    <property type="match status" value="1"/>
</dbReference>
<comment type="caution">
    <text evidence="5">The sequence shown here is derived from an EMBL/GenBank/DDBJ whole genome shotgun (WGS) entry which is preliminary data.</text>
</comment>
<reference evidence="5 6" key="1">
    <citation type="submission" date="2024-07" db="EMBL/GenBank/DDBJ databases">
        <title>Draft Genome Sequence of Ferrimicrobium acidiphilum Strain YE2023, Isolated from a Pulp of Bioleach Reactor.</title>
        <authorList>
            <person name="Elkina Y.A."/>
            <person name="Bulaeva A.G."/>
            <person name="Beletsky A.V."/>
            <person name="Mardanov A.V."/>
        </authorList>
    </citation>
    <scope>NUCLEOTIDE SEQUENCE [LARGE SCALE GENOMIC DNA]</scope>
    <source>
        <strain evidence="5 6">YE2023</strain>
    </source>
</reference>
<keyword evidence="1" id="KW-0479">Metal-binding</keyword>
<accession>A0ABV3Y614</accession>
<dbReference type="InterPro" id="IPR017900">
    <property type="entry name" value="4Fe4S_Fe_S_CS"/>
</dbReference>
<dbReference type="PROSITE" id="PS00198">
    <property type="entry name" value="4FE4S_FER_1"/>
    <property type="match status" value="1"/>
</dbReference>
<name>A0ABV3Y614_9ACTN</name>
<proteinExistence type="predicted"/>
<gene>
    <name evidence="5" type="ORF">AB6A68_13575</name>
</gene>
<feature type="domain" description="4Fe-4S ferredoxin-type" evidence="4">
    <location>
        <begin position="29"/>
        <end position="58"/>
    </location>
</feature>
<evidence type="ECO:0000313" key="6">
    <source>
        <dbReference type="Proteomes" id="UP001560267"/>
    </source>
</evidence>
<dbReference type="PANTHER" id="PTHR43122">
    <property type="entry name" value="FERREDOXIN SUBUNIT OF PYRUVATE:FLAVODOXIN OXIDOREDUCTASE-RELATED"/>
    <property type="match status" value="1"/>
</dbReference>
<dbReference type="InterPro" id="IPR017896">
    <property type="entry name" value="4Fe4S_Fe-S-bd"/>
</dbReference>
<sequence>MTSLDIKDGATTTGGLNRADIVHYRQGQATLTVRRTYCKGCNLCVDACPASILALDDDDKIYVTDMSRCIFCGVCAGRCPDFVFVLNTRTQYDEGGSQ</sequence>
<dbReference type="Gene3D" id="3.30.70.20">
    <property type="match status" value="1"/>
</dbReference>
<keyword evidence="6" id="KW-1185">Reference proteome</keyword>
<dbReference type="PANTHER" id="PTHR43122:SF1">
    <property type="entry name" value="IRON-SULFUR-BINDING PROTEIN"/>
    <property type="match status" value="1"/>
</dbReference>
<dbReference type="Pfam" id="PF12838">
    <property type="entry name" value="Fer4_7"/>
    <property type="match status" value="1"/>
</dbReference>
<keyword evidence="3" id="KW-0411">Iron-sulfur</keyword>
<keyword evidence="2" id="KW-0408">Iron</keyword>
<evidence type="ECO:0000256" key="1">
    <source>
        <dbReference type="ARBA" id="ARBA00022723"/>
    </source>
</evidence>
<evidence type="ECO:0000259" key="4">
    <source>
        <dbReference type="PROSITE" id="PS51379"/>
    </source>
</evidence>
<protein>
    <submittedName>
        <fullName evidence="5">4Fe-4S binding protein</fullName>
    </submittedName>
</protein>
<organism evidence="5 6">
    <name type="scientific">Ferrimicrobium acidiphilum</name>
    <dbReference type="NCBI Taxonomy" id="121039"/>
    <lineage>
        <taxon>Bacteria</taxon>
        <taxon>Bacillati</taxon>
        <taxon>Actinomycetota</taxon>
        <taxon>Acidimicrobiia</taxon>
        <taxon>Acidimicrobiales</taxon>
        <taxon>Acidimicrobiaceae</taxon>
        <taxon>Ferrimicrobium</taxon>
    </lineage>
</organism>
<dbReference type="RefSeq" id="WP_298387590.1">
    <property type="nucleotide sequence ID" value="NZ_JBFSHR010000095.1"/>
</dbReference>
<evidence type="ECO:0000256" key="2">
    <source>
        <dbReference type="ARBA" id="ARBA00023004"/>
    </source>
</evidence>
<dbReference type="EMBL" id="JBFSHR010000095">
    <property type="protein sequence ID" value="MEX6430855.1"/>
    <property type="molecule type" value="Genomic_DNA"/>
</dbReference>
<evidence type="ECO:0000256" key="3">
    <source>
        <dbReference type="ARBA" id="ARBA00023014"/>
    </source>
</evidence>
<feature type="domain" description="4Fe-4S ferredoxin-type" evidence="4">
    <location>
        <begin position="59"/>
        <end position="89"/>
    </location>
</feature>
<dbReference type="PROSITE" id="PS51379">
    <property type="entry name" value="4FE4S_FER_2"/>
    <property type="match status" value="2"/>
</dbReference>
<dbReference type="Proteomes" id="UP001560267">
    <property type="component" value="Unassembled WGS sequence"/>
</dbReference>